<dbReference type="GO" id="GO:0003677">
    <property type="term" value="F:DNA binding"/>
    <property type="evidence" value="ECO:0007669"/>
    <property type="project" value="InterPro"/>
</dbReference>
<dbReference type="SUPFAM" id="SSF64484">
    <property type="entry name" value="beta and beta-prime subunits of DNA dependent RNA-polymerase"/>
    <property type="match status" value="1"/>
</dbReference>
<accession>A0A386AWV7</accession>
<comment type="function">
    <text evidence="1 9">DNA-dependent RNA polymerase catalyzes the transcription of DNA into RNA using the four ribonucleoside triphosphates as substrates.</text>
</comment>
<keyword evidence="4 11" id="KW-0934">Plastid</keyword>
<geneLocation type="chloroplast" evidence="11"/>
<evidence type="ECO:0000259" key="10">
    <source>
        <dbReference type="SMART" id="SM00663"/>
    </source>
</evidence>
<dbReference type="InterPro" id="IPR000722">
    <property type="entry name" value="RNA_pol_asu"/>
</dbReference>
<dbReference type="PANTHER" id="PTHR19376">
    <property type="entry name" value="DNA-DIRECTED RNA POLYMERASE"/>
    <property type="match status" value="1"/>
</dbReference>
<dbReference type="InterPro" id="IPR042102">
    <property type="entry name" value="RNA_pol_Rpb1_3_sf"/>
</dbReference>
<dbReference type="PANTHER" id="PTHR19376:SF54">
    <property type="entry name" value="DNA-DIRECTED RNA POLYMERASE SUBUNIT BETA"/>
    <property type="match status" value="1"/>
</dbReference>
<comment type="catalytic activity">
    <reaction evidence="8 9">
        <text>RNA(n) + a ribonucleoside 5'-triphosphate = RNA(n+1) + diphosphate</text>
        <dbReference type="Rhea" id="RHEA:21248"/>
        <dbReference type="Rhea" id="RHEA-COMP:14527"/>
        <dbReference type="Rhea" id="RHEA-COMP:17342"/>
        <dbReference type="ChEBI" id="CHEBI:33019"/>
        <dbReference type="ChEBI" id="CHEBI:61557"/>
        <dbReference type="ChEBI" id="CHEBI:140395"/>
        <dbReference type="EC" id="2.7.7.6"/>
    </reaction>
</comment>
<protein>
    <recommendedName>
        <fullName evidence="9">DNA-directed RNA polymerase subunit</fullName>
        <ecNumber evidence="9">2.7.7.6</ecNumber>
    </recommendedName>
</protein>
<evidence type="ECO:0000256" key="7">
    <source>
        <dbReference type="ARBA" id="ARBA00023163"/>
    </source>
</evidence>
<sequence>MFGPIKDYNCACENKSTRDKKDQKFCPICGVSYTLSSVRRYNLGYIQLATSIAHVWYLKGRPSFISIFLNLSKKKLESIIYCTENLSTNLFPIEFEEFKTKSNLIYFNEIISLKYRNFKQFYKKKIYRINTNFIKKKKILNFKNLDLEKKNKKKIKYFLKRYRYHNKINFDIFSYDYFDSPLFLLNFKYFELKKYKNQKSITLKRIKFIQKKDLKGKYLNLKFSKKKEKKSFIYKCLHRLYFDFFAIYEIKNDKNLNLLFSSISMVSKTFEWNLKWKFIIYYLSKFPTFNEKSNLFYKFNKINKNIIQPSYFFSLNGAQTFMKWFKELNELIDNKSPFQLLEEQIKIEMNILGEPLTDFEFIQKIKLYRRFKLLRNFRRSENHPAWMILSAIPVLPPDLRPIIKLSNSQIAVSDLNKLYQKVIFRNNRIEKLKKYNSFNCLNSEEFQYSQRLLQESVDALLENGKGGAIPVCASNQRPLKSLSDLLKGKKGRFRQNLLGKRVDYSGRSVIVVGPLLKIYECGLPKEIAIELFQPFLIKKLIKNKYVKNIVIAKRILQDPPNFVWKLLKDIVNNHPILLNRAPTLHRFGIQAFKPQLVDGRAILLHPLVCSAFNADFDGDQMAIHLPLCFEARAESWKIAWSHNNLLSPAAGQLVSSPSQDIVLGCYSLTMMSMHQDYFSLFKKLNIMNKNKLFKKKNNIIKYYWNRNIDFFNNRNMELPSDHIFGNFELDLNIYTPIWLRILSNDCKIETDQKYQNLIELRISSYGIVSKLRKQLYSQYDNKNNEINRKVYTTYGRILFNQNIINIMKKNII</sequence>
<evidence type="ECO:0000256" key="3">
    <source>
        <dbReference type="ARBA" id="ARBA00022478"/>
    </source>
</evidence>
<dbReference type="InterPro" id="IPR007080">
    <property type="entry name" value="RNA_pol_Rpb1_1"/>
</dbReference>
<reference evidence="11" key="2">
    <citation type="journal article" date="2019" name="Mol. Phylogenet. Evol.">
        <title>Reassessment of the classification of bryopsidales (chlorophyta) based on chloroplast phylogenomic analyses.</title>
        <authorList>
            <person name="Cremen M.C."/>
            <person name="Leliaert F."/>
            <person name="West J."/>
            <person name="Lam D.W."/>
            <person name="Shimada S."/>
            <person name="Lopez-Bautista J.M."/>
            <person name="Verbruggen H."/>
        </authorList>
    </citation>
    <scope>NUCLEOTIDE SEQUENCE</scope>
</reference>
<organism evidence="11">
    <name type="scientific">Dichotomosiphon tuberosus</name>
    <dbReference type="NCBI Taxonomy" id="118263"/>
    <lineage>
        <taxon>Eukaryota</taxon>
        <taxon>Viridiplantae</taxon>
        <taxon>Chlorophyta</taxon>
        <taxon>core chlorophytes</taxon>
        <taxon>Ulvophyceae</taxon>
        <taxon>TCBD clade</taxon>
        <taxon>Bryopsidales</taxon>
        <taxon>Halimedineae</taxon>
        <taxon>Dichotomosiphonaceae</taxon>
        <taxon>Dichotomosiphon</taxon>
    </lineage>
</organism>
<keyword evidence="3 9" id="KW-0240">DNA-directed RNA polymerase</keyword>
<evidence type="ECO:0000256" key="1">
    <source>
        <dbReference type="ARBA" id="ARBA00004026"/>
    </source>
</evidence>
<dbReference type="Gene3D" id="1.10.40.90">
    <property type="match status" value="1"/>
</dbReference>
<dbReference type="EC" id="2.7.7.6" evidence="9"/>
<gene>
    <name evidence="11" type="primary">rpoC1</name>
</gene>
<keyword evidence="5 9" id="KW-0808">Transferase</keyword>
<evidence type="ECO:0000256" key="2">
    <source>
        <dbReference type="ARBA" id="ARBA00007207"/>
    </source>
</evidence>
<dbReference type="InterPro" id="IPR006592">
    <property type="entry name" value="RNA_pol_N"/>
</dbReference>
<dbReference type="AlphaFoldDB" id="A0A386AWV7"/>
<dbReference type="InterPro" id="IPR045867">
    <property type="entry name" value="DNA-dir_RpoC_beta_prime"/>
</dbReference>
<dbReference type="SMART" id="SM00663">
    <property type="entry name" value="RPOLA_N"/>
    <property type="match status" value="1"/>
</dbReference>
<dbReference type="Gene3D" id="1.10.274.100">
    <property type="entry name" value="RNA polymerase Rpb1, domain 3"/>
    <property type="match status" value="1"/>
</dbReference>
<keyword evidence="7 9" id="KW-0804">Transcription</keyword>
<dbReference type="Gene3D" id="2.40.40.20">
    <property type="match status" value="1"/>
</dbReference>
<feature type="domain" description="RNA polymerase N-terminal" evidence="10">
    <location>
        <begin position="385"/>
        <end position="669"/>
    </location>
</feature>
<evidence type="ECO:0000256" key="4">
    <source>
        <dbReference type="ARBA" id="ARBA00022640"/>
    </source>
</evidence>
<dbReference type="EMBL" id="MH591082">
    <property type="protein sequence ID" value="AYC63834.1"/>
    <property type="molecule type" value="Genomic_DNA"/>
</dbReference>
<reference evidence="11" key="1">
    <citation type="submission" date="2018-07" db="EMBL/GenBank/DDBJ databases">
        <authorList>
            <person name="Quirk P.G."/>
            <person name="Krulwich T.A."/>
        </authorList>
    </citation>
    <scope>NUCLEOTIDE SEQUENCE</scope>
</reference>
<dbReference type="Pfam" id="PF04997">
    <property type="entry name" value="RNA_pol_Rpb1_1"/>
    <property type="match status" value="1"/>
</dbReference>
<comment type="similarity">
    <text evidence="2">Belongs to the RNA polymerase beta' chain family. RpoC1 subfamily.</text>
</comment>
<name>A0A386AWV7_9CHLO</name>
<proteinExistence type="inferred from homology"/>
<dbReference type="GO" id="GO:0003899">
    <property type="term" value="F:DNA-directed RNA polymerase activity"/>
    <property type="evidence" value="ECO:0007669"/>
    <property type="project" value="UniProtKB-EC"/>
</dbReference>
<keyword evidence="11" id="KW-0150">Chloroplast</keyword>
<evidence type="ECO:0000256" key="5">
    <source>
        <dbReference type="ARBA" id="ARBA00022679"/>
    </source>
</evidence>
<evidence type="ECO:0000313" key="11">
    <source>
        <dbReference type="EMBL" id="AYC63834.1"/>
    </source>
</evidence>
<evidence type="ECO:0000256" key="9">
    <source>
        <dbReference type="RuleBase" id="RU004279"/>
    </source>
</evidence>
<dbReference type="GO" id="GO:0000428">
    <property type="term" value="C:DNA-directed RNA polymerase complex"/>
    <property type="evidence" value="ECO:0007669"/>
    <property type="project" value="UniProtKB-KW"/>
</dbReference>
<evidence type="ECO:0000256" key="8">
    <source>
        <dbReference type="ARBA" id="ARBA00048552"/>
    </source>
</evidence>
<keyword evidence="6 9" id="KW-0548">Nucleotidyltransferase</keyword>
<dbReference type="Pfam" id="PF00623">
    <property type="entry name" value="RNA_pol_Rpb1_2"/>
    <property type="match status" value="2"/>
</dbReference>
<evidence type="ECO:0000256" key="6">
    <source>
        <dbReference type="ARBA" id="ARBA00022695"/>
    </source>
</evidence>
<dbReference type="GO" id="GO:0006351">
    <property type="term" value="P:DNA-templated transcription"/>
    <property type="evidence" value="ECO:0007669"/>
    <property type="project" value="InterPro"/>
</dbReference>